<dbReference type="Gene3D" id="3.40.50.1110">
    <property type="entry name" value="SGNH hydrolase"/>
    <property type="match status" value="1"/>
</dbReference>
<proteinExistence type="inferred from homology"/>
<dbReference type="SUPFAM" id="SSF52266">
    <property type="entry name" value="SGNH hydrolase"/>
    <property type="match status" value="1"/>
</dbReference>
<dbReference type="STRING" id="4232.A0A251U0U5"/>
<dbReference type="Proteomes" id="UP000215914">
    <property type="component" value="Chromosome 9"/>
</dbReference>
<organism evidence="4 5">
    <name type="scientific">Helianthus annuus</name>
    <name type="common">Common sunflower</name>
    <dbReference type="NCBI Taxonomy" id="4232"/>
    <lineage>
        <taxon>Eukaryota</taxon>
        <taxon>Viridiplantae</taxon>
        <taxon>Streptophyta</taxon>
        <taxon>Embryophyta</taxon>
        <taxon>Tracheophyta</taxon>
        <taxon>Spermatophyta</taxon>
        <taxon>Magnoliopsida</taxon>
        <taxon>eudicotyledons</taxon>
        <taxon>Gunneridae</taxon>
        <taxon>Pentapetalae</taxon>
        <taxon>asterids</taxon>
        <taxon>campanulids</taxon>
        <taxon>Asterales</taxon>
        <taxon>Asteraceae</taxon>
        <taxon>Asteroideae</taxon>
        <taxon>Heliantheae alliance</taxon>
        <taxon>Heliantheae</taxon>
        <taxon>Helianthus</taxon>
    </lineage>
</organism>
<name>A0A251U0U5_HELAN</name>
<dbReference type="AlphaFoldDB" id="A0A251U0U5"/>
<evidence type="ECO:0000256" key="2">
    <source>
        <dbReference type="ARBA" id="ARBA00022729"/>
    </source>
</evidence>
<evidence type="ECO:0000256" key="1">
    <source>
        <dbReference type="ARBA" id="ARBA00008668"/>
    </source>
</evidence>
<dbReference type="InterPro" id="IPR036514">
    <property type="entry name" value="SGNH_hydro_sf"/>
</dbReference>
<dbReference type="Gramene" id="mRNA:HanXRQr2_Chr09g0417821">
    <property type="protein sequence ID" value="mRNA:HanXRQr2_Chr09g0417821"/>
    <property type="gene ID" value="HanXRQr2_Chr09g0417821"/>
</dbReference>
<dbReference type="EMBL" id="MNCJ02000324">
    <property type="protein sequence ID" value="KAF5793475.1"/>
    <property type="molecule type" value="Genomic_DNA"/>
</dbReference>
<dbReference type="OMA" id="VYSCGGM"/>
<dbReference type="CDD" id="cd01837">
    <property type="entry name" value="SGNH_plant_lipase_like"/>
    <property type="match status" value="1"/>
</dbReference>
<reference evidence="4" key="2">
    <citation type="submission" date="2017-02" db="EMBL/GenBank/DDBJ databases">
        <title>Sunflower complete genome.</title>
        <authorList>
            <person name="Langlade N."/>
            <person name="Munos S."/>
        </authorList>
    </citation>
    <scope>NUCLEOTIDE SEQUENCE [LARGE SCALE GENOMIC DNA]</scope>
    <source>
        <tissue evidence="4">Leaves</tissue>
    </source>
</reference>
<sequence>MAIADGKSVFLLLPIVVVFSLSIPTGCLSSALFVFGDSFFDPGNNNYINTITDFQANHWPYGQSYFSNPSGRFSDGRLIPDFIAEYAKLPPIPAYLEPSNKEYTHGANFASGGAGTLIDTYAGFVVDLHTQLRHFGDLVNHYRQNLGDTKARQMLSSAVYLFSCGSNDYISPVVNNQSIYYQYTHQQYVDMVIGNLTTVIKGIYEVGGRRFGFLNVPPLGCWPAIRLRQPGNICSKEIDDVIRLHNQALARKLENLETHMEGFMLSKLDFYTSMSNRMKNPSQYGFKEGETACCGSGPFGGVYSCGGMRRIKEYEVCDNVLEYLFFDSYHPNELASRQFAEMFWNGDSIVTEPNSLEALFDGAASTTFLVHPNNEL</sequence>
<dbReference type="InterPro" id="IPR044552">
    <property type="entry name" value="GLIP1-5/GLL25"/>
</dbReference>
<evidence type="ECO:0000313" key="5">
    <source>
        <dbReference type="Proteomes" id="UP000215914"/>
    </source>
</evidence>
<reference evidence="3 5" key="1">
    <citation type="journal article" date="2017" name="Nature">
        <title>The sunflower genome provides insights into oil metabolism, flowering and Asterid evolution.</title>
        <authorList>
            <person name="Badouin H."/>
            <person name="Gouzy J."/>
            <person name="Grassa C.J."/>
            <person name="Murat F."/>
            <person name="Staton S.E."/>
            <person name="Cottret L."/>
            <person name="Lelandais-Briere C."/>
            <person name="Owens G.L."/>
            <person name="Carrere S."/>
            <person name="Mayjonade B."/>
            <person name="Legrand L."/>
            <person name="Gill N."/>
            <person name="Kane N.C."/>
            <person name="Bowers J.E."/>
            <person name="Hubner S."/>
            <person name="Bellec A."/>
            <person name="Berard A."/>
            <person name="Berges H."/>
            <person name="Blanchet N."/>
            <person name="Boniface M.C."/>
            <person name="Brunel D."/>
            <person name="Catrice O."/>
            <person name="Chaidir N."/>
            <person name="Claudel C."/>
            <person name="Donnadieu C."/>
            <person name="Faraut T."/>
            <person name="Fievet G."/>
            <person name="Helmstetter N."/>
            <person name="King M."/>
            <person name="Knapp S.J."/>
            <person name="Lai Z."/>
            <person name="Le Paslier M.C."/>
            <person name="Lippi Y."/>
            <person name="Lorenzon L."/>
            <person name="Mandel J.R."/>
            <person name="Marage G."/>
            <person name="Marchand G."/>
            <person name="Marquand E."/>
            <person name="Bret-Mestries E."/>
            <person name="Morien E."/>
            <person name="Nambeesan S."/>
            <person name="Nguyen T."/>
            <person name="Pegot-Espagnet P."/>
            <person name="Pouilly N."/>
            <person name="Raftis F."/>
            <person name="Sallet E."/>
            <person name="Schiex T."/>
            <person name="Thomas J."/>
            <person name="Vandecasteele C."/>
            <person name="Vares D."/>
            <person name="Vear F."/>
            <person name="Vautrin S."/>
            <person name="Crespi M."/>
            <person name="Mangin B."/>
            <person name="Burke J.M."/>
            <person name="Salse J."/>
            <person name="Munos S."/>
            <person name="Vincourt P."/>
            <person name="Rieseberg L.H."/>
            <person name="Langlade N.B."/>
        </authorList>
    </citation>
    <scope>NUCLEOTIDE SEQUENCE [LARGE SCALE GENOMIC DNA]</scope>
    <source>
        <strain evidence="5">cv. SF193</strain>
        <tissue evidence="3">Leaves</tissue>
    </source>
</reference>
<dbReference type="InterPro" id="IPR035669">
    <property type="entry name" value="SGNH_plant_lipase-like"/>
</dbReference>
<dbReference type="FunCoup" id="A0A251U0U5">
    <property type="interactions" value="99"/>
</dbReference>
<keyword evidence="4" id="KW-0378">Hydrolase</keyword>
<dbReference type="InParanoid" id="A0A251U0U5"/>
<dbReference type="PANTHER" id="PTHR45966">
    <property type="entry name" value="GDSL-LIKE LIPASE/ACYLHYDROLASE"/>
    <property type="match status" value="1"/>
</dbReference>
<evidence type="ECO:0000313" key="3">
    <source>
        <dbReference type="EMBL" id="KAF5793475.1"/>
    </source>
</evidence>
<comment type="similarity">
    <text evidence="1">Belongs to the 'GDSL' lipolytic enzyme family.</text>
</comment>
<dbReference type="GO" id="GO:0016298">
    <property type="term" value="F:lipase activity"/>
    <property type="evidence" value="ECO:0000318"/>
    <property type="project" value="GO_Central"/>
</dbReference>
<dbReference type="OrthoDB" id="1600564at2759"/>
<dbReference type="PANTHER" id="PTHR45966:SF1">
    <property type="entry name" value="GDSL ESTERASE_LIPASE 1-RELATED"/>
    <property type="match status" value="1"/>
</dbReference>
<evidence type="ECO:0000313" key="4">
    <source>
        <dbReference type="EMBL" id="OTG16970.1"/>
    </source>
</evidence>
<dbReference type="InterPro" id="IPR001087">
    <property type="entry name" value="GDSL"/>
</dbReference>
<protein>
    <submittedName>
        <fullName evidence="3">GDSL lipase/esterase, SGNH hydrolase superfamily</fullName>
    </submittedName>
    <submittedName>
        <fullName evidence="4">Putative SGNH hydrolase-type esterase domain-containing protein</fullName>
    </submittedName>
</protein>
<keyword evidence="2" id="KW-0732">Signal</keyword>
<dbReference type="EMBL" id="CM007898">
    <property type="protein sequence ID" value="OTG16970.1"/>
    <property type="molecule type" value="Genomic_DNA"/>
</dbReference>
<keyword evidence="5" id="KW-1185">Reference proteome</keyword>
<reference evidence="3" key="3">
    <citation type="submission" date="2020-06" db="EMBL/GenBank/DDBJ databases">
        <title>Helianthus annuus Genome sequencing and assembly Release 2.</title>
        <authorList>
            <person name="Gouzy J."/>
            <person name="Langlade N."/>
            <person name="Munos S."/>
        </authorList>
    </citation>
    <scope>NUCLEOTIDE SEQUENCE</scope>
    <source>
        <tissue evidence="3">Leaves</tissue>
    </source>
</reference>
<dbReference type="Pfam" id="PF00657">
    <property type="entry name" value="Lipase_GDSL"/>
    <property type="match status" value="1"/>
</dbReference>
<accession>A0A251U0U5</accession>
<gene>
    <name evidence="4" type="ORF">HannXRQ_Chr09g0277191</name>
    <name evidence="3" type="ORF">HanXRQr2_Chr09g0417821</name>
</gene>